<dbReference type="GO" id="GO:0005576">
    <property type="term" value="C:extracellular region"/>
    <property type="evidence" value="ECO:0007669"/>
    <property type="project" value="UniProtKB-SubCell"/>
</dbReference>
<dbReference type="Pfam" id="PF00700">
    <property type="entry name" value="Flagellin_C"/>
    <property type="match status" value="1"/>
</dbReference>
<dbReference type="SUPFAM" id="SSF64518">
    <property type="entry name" value="Phase 1 flagellin"/>
    <property type="match status" value="1"/>
</dbReference>
<keyword evidence="3" id="KW-0964">Secreted</keyword>
<keyword evidence="6" id="KW-0969">Cilium</keyword>
<evidence type="ECO:0000313" key="6">
    <source>
        <dbReference type="EMBL" id="MBJ3778688.1"/>
    </source>
</evidence>
<dbReference type="RefSeq" id="WP_198884591.1">
    <property type="nucleotide sequence ID" value="NZ_JAEKJA010000034.1"/>
</dbReference>
<comment type="subcellular location">
    <subcellularLocation>
        <location evidence="3">Secreted</location>
    </subcellularLocation>
    <subcellularLocation>
        <location evidence="3">Bacterial flagellum</location>
    </subcellularLocation>
</comment>
<organism evidence="6 7">
    <name type="scientific">Acuticoccus mangrovi</name>
    <dbReference type="NCBI Taxonomy" id="2796142"/>
    <lineage>
        <taxon>Bacteria</taxon>
        <taxon>Pseudomonadati</taxon>
        <taxon>Pseudomonadota</taxon>
        <taxon>Alphaproteobacteria</taxon>
        <taxon>Hyphomicrobiales</taxon>
        <taxon>Amorphaceae</taxon>
        <taxon>Acuticoccus</taxon>
    </lineage>
</organism>
<dbReference type="InterPro" id="IPR046358">
    <property type="entry name" value="Flagellin_C"/>
</dbReference>
<dbReference type="GO" id="GO:0005198">
    <property type="term" value="F:structural molecule activity"/>
    <property type="evidence" value="ECO:0007669"/>
    <property type="project" value="UniProtKB-UniRule"/>
</dbReference>
<protein>
    <recommendedName>
        <fullName evidence="3">Flagellin</fullName>
    </recommendedName>
</protein>
<evidence type="ECO:0000313" key="7">
    <source>
        <dbReference type="Proteomes" id="UP000609531"/>
    </source>
</evidence>
<keyword evidence="2 3" id="KW-0975">Bacterial flagellum</keyword>
<dbReference type="AlphaFoldDB" id="A0A934IU78"/>
<dbReference type="GO" id="GO:0009288">
    <property type="term" value="C:bacterial-type flagellum"/>
    <property type="evidence" value="ECO:0007669"/>
    <property type="project" value="UniProtKB-SubCell"/>
</dbReference>
<feature type="domain" description="Flagellin N-terminal" evidence="4">
    <location>
        <begin position="6"/>
        <end position="135"/>
    </location>
</feature>
<evidence type="ECO:0000256" key="1">
    <source>
        <dbReference type="ARBA" id="ARBA00005709"/>
    </source>
</evidence>
<dbReference type="EMBL" id="JAEKJA010000034">
    <property type="protein sequence ID" value="MBJ3778688.1"/>
    <property type="molecule type" value="Genomic_DNA"/>
</dbReference>
<dbReference type="Proteomes" id="UP000609531">
    <property type="component" value="Unassembled WGS sequence"/>
</dbReference>
<gene>
    <name evidence="6" type="ORF">JCR33_23510</name>
</gene>
<comment type="similarity">
    <text evidence="1 3">Belongs to the bacterial flagellin family.</text>
</comment>
<keyword evidence="7" id="KW-1185">Reference proteome</keyword>
<proteinExistence type="inferred from homology"/>
<evidence type="ECO:0000256" key="3">
    <source>
        <dbReference type="RuleBase" id="RU362073"/>
    </source>
</evidence>
<comment type="caution">
    <text evidence="6">The sequence shown here is derived from an EMBL/GenBank/DDBJ whole genome shotgun (WGS) entry which is preliminary data.</text>
</comment>
<dbReference type="PANTHER" id="PTHR42792">
    <property type="entry name" value="FLAGELLIN"/>
    <property type="match status" value="1"/>
</dbReference>
<feature type="domain" description="Flagellin C-terminal" evidence="5">
    <location>
        <begin position="221"/>
        <end position="306"/>
    </location>
</feature>
<dbReference type="PANTHER" id="PTHR42792:SF2">
    <property type="entry name" value="FLAGELLIN"/>
    <property type="match status" value="1"/>
</dbReference>
<evidence type="ECO:0000256" key="2">
    <source>
        <dbReference type="ARBA" id="ARBA00023143"/>
    </source>
</evidence>
<dbReference type="InterPro" id="IPR001492">
    <property type="entry name" value="Flagellin"/>
</dbReference>
<dbReference type="Gene3D" id="1.20.1330.10">
    <property type="entry name" value="f41 fragment of flagellin, N-terminal domain"/>
    <property type="match status" value="1"/>
</dbReference>
<keyword evidence="6" id="KW-0282">Flagellum</keyword>
<reference evidence="6" key="1">
    <citation type="submission" date="2020-12" db="EMBL/GenBank/DDBJ databases">
        <title>Bacterial taxonomy.</title>
        <authorList>
            <person name="Pan X."/>
        </authorList>
    </citation>
    <scope>NUCLEOTIDE SEQUENCE</scope>
    <source>
        <strain evidence="6">B2012</strain>
    </source>
</reference>
<dbReference type="InterPro" id="IPR001029">
    <property type="entry name" value="Flagellin_N"/>
</dbReference>
<evidence type="ECO:0000259" key="5">
    <source>
        <dbReference type="Pfam" id="PF00700"/>
    </source>
</evidence>
<sequence length="307" mass="31642">MTSLITHTAAMVALHTLNVISTDLKTTNSRVSTGLRIATARDSAAYWAIATTTQSDTGALTTVQDALAIGRATIDVVYTGLDSTRESLQTMKELLVAARQPGVDRTNVQTQIAGLQTDMQNKADAAVINEQNFLSVDSSAAGYNATKSVVAAFERSASGIAISTIDLDISSIALVDPAGGTAAGLLDKDRTVGGTTDNVLAIDISALTDSAADLTTLEEYIGIVDAALIDVIDASNTAGTVLARTDSQNAFISALIDANARATGALIDADMEEESTRLAALQTQQQLSVASLSIANASATSVLALFS</sequence>
<accession>A0A934IU78</accession>
<dbReference type="Pfam" id="PF00669">
    <property type="entry name" value="Flagellin_N"/>
    <property type="match status" value="1"/>
</dbReference>
<keyword evidence="6" id="KW-0966">Cell projection</keyword>
<name>A0A934IU78_9HYPH</name>
<comment type="function">
    <text evidence="3">Flagellin is the subunit protein which polymerizes to form the filaments of bacterial flagella.</text>
</comment>
<evidence type="ECO:0000259" key="4">
    <source>
        <dbReference type="Pfam" id="PF00669"/>
    </source>
</evidence>